<evidence type="ECO:0000313" key="1">
    <source>
        <dbReference type="EMBL" id="JAP90914.1"/>
    </source>
</evidence>
<dbReference type="GO" id="GO:0003743">
    <property type="term" value="F:translation initiation factor activity"/>
    <property type="evidence" value="ECO:0007669"/>
    <property type="project" value="UniProtKB-KW"/>
</dbReference>
<dbReference type="AlphaFoldDB" id="A0A146K4U6"/>
<dbReference type="EMBL" id="GDID01005692">
    <property type="protein sequence ID" value="JAP90914.1"/>
    <property type="molecule type" value="Transcribed_RNA"/>
</dbReference>
<name>A0A146K4U6_9EUKA</name>
<organism evidence="1">
    <name type="scientific">Trepomonas sp. PC1</name>
    <dbReference type="NCBI Taxonomy" id="1076344"/>
    <lineage>
        <taxon>Eukaryota</taxon>
        <taxon>Metamonada</taxon>
        <taxon>Diplomonadida</taxon>
        <taxon>Hexamitidae</taxon>
        <taxon>Hexamitinae</taxon>
        <taxon>Trepomonas</taxon>
    </lineage>
</organism>
<accession>A0A146K4U6</accession>
<protein>
    <submittedName>
        <fullName evidence="1">Putative RNA polymerase I specific transcription initiation factor RRN3 family protein</fullName>
    </submittedName>
</protein>
<sequence>FELNFQQSAQEEDENQQQQLSTELQKFLDSHLQIKQYLEYTFVQTIDNLMSNLLEILSTVELQQLQQFQTTFLSKLLLVKTQFVQFLLFPLLQIEDLQQNVLTQLIFTAFANSQVAFEVVMQAVNYLMS</sequence>
<feature type="non-terminal residue" evidence="1">
    <location>
        <position position="1"/>
    </location>
</feature>
<keyword evidence="1" id="KW-0648">Protein biosynthesis</keyword>
<proteinExistence type="predicted"/>
<reference evidence="1" key="1">
    <citation type="submission" date="2015-07" db="EMBL/GenBank/DDBJ databases">
        <title>Adaptation to a free-living lifestyle via gene acquisitions in the diplomonad Trepomonas sp. PC1.</title>
        <authorList>
            <person name="Xu F."/>
            <person name="Jerlstrom-Hultqvist J."/>
            <person name="Kolisko M."/>
            <person name="Simpson A.G.B."/>
            <person name="Roger A.J."/>
            <person name="Svard S.G."/>
            <person name="Andersson J.O."/>
        </authorList>
    </citation>
    <scope>NUCLEOTIDE SEQUENCE</scope>
    <source>
        <strain evidence="1">PC1</strain>
    </source>
</reference>
<keyword evidence="1" id="KW-0396">Initiation factor</keyword>
<feature type="non-terminal residue" evidence="1">
    <location>
        <position position="129"/>
    </location>
</feature>
<gene>
    <name evidence="1" type="ORF">TPC1_17634</name>
</gene>